<evidence type="ECO:0000256" key="9">
    <source>
        <dbReference type="RuleBase" id="RU000461"/>
    </source>
</evidence>
<keyword evidence="6 8" id="KW-0408">Iron</keyword>
<dbReference type="Gene3D" id="1.10.630.10">
    <property type="entry name" value="Cytochrome P450"/>
    <property type="match status" value="1"/>
</dbReference>
<dbReference type="PROSITE" id="PS00086">
    <property type="entry name" value="CYTOCHROME_P450"/>
    <property type="match status" value="1"/>
</dbReference>
<dbReference type="GO" id="GO:0020037">
    <property type="term" value="F:heme binding"/>
    <property type="evidence" value="ECO:0007669"/>
    <property type="project" value="InterPro"/>
</dbReference>
<evidence type="ECO:0000256" key="5">
    <source>
        <dbReference type="ARBA" id="ARBA00023002"/>
    </source>
</evidence>
<dbReference type="RefSeq" id="XP_045963244.1">
    <property type="nucleotide sequence ID" value="XM_046101199.1"/>
</dbReference>
<accession>A0A9P8UVF5</accession>
<feature type="binding site" description="axial binding residue" evidence="8">
    <location>
        <position position="453"/>
    </location>
    <ligand>
        <name>heme</name>
        <dbReference type="ChEBI" id="CHEBI:30413"/>
    </ligand>
    <ligandPart>
        <name>Fe</name>
        <dbReference type="ChEBI" id="CHEBI:18248"/>
    </ligandPart>
</feature>
<dbReference type="InterPro" id="IPR002401">
    <property type="entry name" value="Cyt_P450_E_grp-I"/>
</dbReference>
<dbReference type="OrthoDB" id="1470350at2759"/>
<comment type="similarity">
    <text evidence="2 9">Belongs to the cytochrome P450 family.</text>
</comment>
<dbReference type="EMBL" id="JAGPXC010000001">
    <property type="protein sequence ID" value="KAH6659113.1"/>
    <property type="molecule type" value="Genomic_DNA"/>
</dbReference>
<dbReference type="GO" id="GO:0004497">
    <property type="term" value="F:monooxygenase activity"/>
    <property type="evidence" value="ECO:0007669"/>
    <property type="project" value="UniProtKB-KW"/>
</dbReference>
<comment type="cofactor">
    <cofactor evidence="1 8">
        <name>heme</name>
        <dbReference type="ChEBI" id="CHEBI:30413"/>
    </cofactor>
</comment>
<dbReference type="PANTHER" id="PTHR24305:SF29">
    <property type="entry name" value="BENZOATE-PARA-HYDROXYLASE"/>
    <property type="match status" value="1"/>
</dbReference>
<dbReference type="SUPFAM" id="SSF48264">
    <property type="entry name" value="Cytochrome P450"/>
    <property type="match status" value="1"/>
</dbReference>
<organism evidence="11 12">
    <name type="scientific">Truncatella angustata</name>
    <dbReference type="NCBI Taxonomy" id="152316"/>
    <lineage>
        <taxon>Eukaryota</taxon>
        <taxon>Fungi</taxon>
        <taxon>Dikarya</taxon>
        <taxon>Ascomycota</taxon>
        <taxon>Pezizomycotina</taxon>
        <taxon>Sordariomycetes</taxon>
        <taxon>Xylariomycetidae</taxon>
        <taxon>Amphisphaeriales</taxon>
        <taxon>Sporocadaceae</taxon>
        <taxon>Truncatella</taxon>
    </lineage>
</organism>
<dbReference type="GO" id="GO:0005506">
    <property type="term" value="F:iron ion binding"/>
    <property type="evidence" value="ECO:0007669"/>
    <property type="project" value="InterPro"/>
</dbReference>
<dbReference type="GO" id="GO:0016705">
    <property type="term" value="F:oxidoreductase activity, acting on paired donors, with incorporation or reduction of molecular oxygen"/>
    <property type="evidence" value="ECO:0007669"/>
    <property type="project" value="InterPro"/>
</dbReference>
<keyword evidence="4 8" id="KW-0479">Metal-binding</keyword>
<dbReference type="GeneID" id="70130091"/>
<feature type="signal peptide" evidence="10">
    <location>
        <begin position="1"/>
        <end position="18"/>
    </location>
</feature>
<keyword evidence="3 8" id="KW-0349">Heme</keyword>
<reference evidence="11" key="1">
    <citation type="journal article" date="2021" name="Nat. Commun.">
        <title>Genetic determinants of endophytism in the Arabidopsis root mycobiome.</title>
        <authorList>
            <person name="Mesny F."/>
            <person name="Miyauchi S."/>
            <person name="Thiergart T."/>
            <person name="Pickel B."/>
            <person name="Atanasova L."/>
            <person name="Karlsson M."/>
            <person name="Huettel B."/>
            <person name="Barry K.W."/>
            <person name="Haridas S."/>
            <person name="Chen C."/>
            <person name="Bauer D."/>
            <person name="Andreopoulos W."/>
            <person name="Pangilinan J."/>
            <person name="LaButti K."/>
            <person name="Riley R."/>
            <person name="Lipzen A."/>
            <person name="Clum A."/>
            <person name="Drula E."/>
            <person name="Henrissat B."/>
            <person name="Kohler A."/>
            <person name="Grigoriev I.V."/>
            <person name="Martin F.M."/>
            <person name="Hacquard S."/>
        </authorList>
    </citation>
    <scope>NUCLEOTIDE SEQUENCE</scope>
    <source>
        <strain evidence="11">MPI-SDFR-AT-0073</strain>
    </source>
</reference>
<evidence type="ECO:0000256" key="6">
    <source>
        <dbReference type="ARBA" id="ARBA00023004"/>
    </source>
</evidence>
<evidence type="ECO:0000256" key="2">
    <source>
        <dbReference type="ARBA" id="ARBA00010617"/>
    </source>
</evidence>
<proteinExistence type="inferred from homology"/>
<dbReference type="InterPro" id="IPR001128">
    <property type="entry name" value="Cyt_P450"/>
</dbReference>
<feature type="chain" id="PRO_5040443321" evidence="10">
    <location>
        <begin position="19"/>
        <end position="528"/>
    </location>
</feature>
<protein>
    <submittedName>
        <fullName evidence="11">Cytochrome P450 monooxygenase</fullName>
    </submittedName>
</protein>
<keyword evidence="10" id="KW-0732">Signal</keyword>
<dbReference type="Proteomes" id="UP000758603">
    <property type="component" value="Unassembled WGS sequence"/>
</dbReference>
<evidence type="ECO:0000256" key="8">
    <source>
        <dbReference type="PIRSR" id="PIRSR602401-1"/>
    </source>
</evidence>
<keyword evidence="12" id="KW-1185">Reference proteome</keyword>
<dbReference type="PRINTS" id="PR00385">
    <property type="entry name" value="P450"/>
</dbReference>
<evidence type="ECO:0000256" key="7">
    <source>
        <dbReference type="ARBA" id="ARBA00023033"/>
    </source>
</evidence>
<evidence type="ECO:0000256" key="10">
    <source>
        <dbReference type="SAM" id="SignalP"/>
    </source>
</evidence>
<dbReference type="InterPro" id="IPR017972">
    <property type="entry name" value="Cyt_P450_CS"/>
</dbReference>
<dbReference type="AlphaFoldDB" id="A0A9P8UVF5"/>
<dbReference type="PRINTS" id="PR00463">
    <property type="entry name" value="EP450I"/>
</dbReference>
<evidence type="ECO:0000313" key="11">
    <source>
        <dbReference type="EMBL" id="KAH6659113.1"/>
    </source>
</evidence>
<gene>
    <name evidence="11" type="ORF">BKA67DRAFT_543598</name>
</gene>
<dbReference type="InterPro" id="IPR050121">
    <property type="entry name" value="Cytochrome_P450_monoxygenase"/>
</dbReference>
<sequence length="528" mass="60605">MTISVLLLIETVLALCAAKAVYQVIYNLYLSPLKHFPGPILYRATSIPFDIEWVNGRSHIALTRLHDKYGPIVRVRPNELSYIDGRVWKEVYGYRSGHEEWFKGDGFKYVNGTPGITLAPKEAHRRYRRSLAHAFSNQGLKEQTPRIQGYADELVAILEKYKDLGPVDMVKWLSWTTTDIIGDLAFGESFDCLKSEKEHHFLALTFKVLRPALVIAVLERWNLMILAFFLLPGDTIPGIKSNAQYIWEKLQKRLSYGKARGDFFDYLLKHDLVVDSENGFKEMKEGQEGFTIQELESNAQDFVFAGSETTATVLSGAIYFLLRNPRALASVAQEVRTRFSRSEDITVASTNALDMPYLDAVCHETMRIYDPVPLFAARVAPKGGDTINGAYVPEGTRVQCAKYVANRSEYNFAKPHDFVPERWFPVGEGRPKTFENDNRHGVFLPFSFGSRNCLGINMAKAEMHLILAKLLWQFDFSRPNLSTKEKDEWDLWVERQKVWFLWMKPPLMVDVKKRKDVSVCRQEYNRSI</sequence>
<keyword evidence="5 9" id="KW-0560">Oxidoreductase</keyword>
<comment type="caution">
    <text evidence="11">The sequence shown here is derived from an EMBL/GenBank/DDBJ whole genome shotgun (WGS) entry which is preliminary data.</text>
</comment>
<evidence type="ECO:0000256" key="3">
    <source>
        <dbReference type="ARBA" id="ARBA00022617"/>
    </source>
</evidence>
<keyword evidence="7 9" id="KW-0503">Monooxygenase</keyword>
<evidence type="ECO:0000256" key="1">
    <source>
        <dbReference type="ARBA" id="ARBA00001971"/>
    </source>
</evidence>
<evidence type="ECO:0000256" key="4">
    <source>
        <dbReference type="ARBA" id="ARBA00022723"/>
    </source>
</evidence>
<dbReference type="CDD" id="cd11058">
    <property type="entry name" value="CYP60B-like"/>
    <property type="match status" value="1"/>
</dbReference>
<dbReference type="PANTHER" id="PTHR24305">
    <property type="entry name" value="CYTOCHROME P450"/>
    <property type="match status" value="1"/>
</dbReference>
<dbReference type="Pfam" id="PF00067">
    <property type="entry name" value="p450"/>
    <property type="match status" value="1"/>
</dbReference>
<name>A0A9P8UVF5_9PEZI</name>
<evidence type="ECO:0000313" key="12">
    <source>
        <dbReference type="Proteomes" id="UP000758603"/>
    </source>
</evidence>
<dbReference type="InterPro" id="IPR036396">
    <property type="entry name" value="Cyt_P450_sf"/>
</dbReference>